<keyword evidence="1" id="KW-0808">Transferase</keyword>
<dbReference type="HOGENOM" id="CLU_026490_1_0_9"/>
<dbReference type="Gene3D" id="3.40.1660.10">
    <property type="entry name" value="EreA-like (biosynthetic domain)"/>
    <property type="match status" value="1"/>
</dbReference>
<dbReference type="Gene3D" id="3.30.1870.10">
    <property type="entry name" value="EreA-like, domain 2"/>
    <property type="match status" value="1"/>
</dbReference>
<dbReference type="AlphaFoldDB" id="F8FNI2"/>
<dbReference type="GO" id="GO:0046677">
    <property type="term" value="P:response to antibiotic"/>
    <property type="evidence" value="ECO:0007669"/>
    <property type="project" value="InterPro"/>
</dbReference>
<dbReference type="PANTHER" id="PTHR31299:SF0">
    <property type="entry name" value="ESTERASE, PUTATIVE (AFU_ORTHOLOGUE AFUA_1G05850)-RELATED"/>
    <property type="match status" value="1"/>
</dbReference>
<name>F8FNI2_PAEMK</name>
<reference evidence="2" key="1">
    <citation type="submission" date="2011-06" db="EMBL/GenBank/DDBJ databases">
        <title>Complete genome sequence of Paenibacillus mucilaginosus KNP414.</title>
        <authorList>
            <person name="Wang J."/>
            <person name="Hu S."/>
            <person name="Hu X."/>
            <person name="Zhang B."/>
            <person name="Dong D."/>
            <person name="Zhang S."/>
            <person name="Zhao K."/>
            <person name="Wu D."/>
        </authorList>
    </citation>
    <scope>NUCLEOTIDE SEQUENCE [LARGE SCALE GENOMIC DNA]</scope>
    <source>
        <strain evidence="2">KNP414</strain>
    </source>
</reference>
<reference evidence="1 2" key="2">
    <citation type="journal article" date="2013" name="Genome Announc.">
        <title>Genome Sequence of Growth-Improving Paenibacillus mucilaginosus Strain KNP414.</title>
        <authorList>
            <person name="Lu J.J."/>
            <person name="Wang J.F."/>
            <person name="Hu X.F."/>
        </authorList>
    </citation>
    <scope>NUCLEOTIDE SEQUENCE [LARGE SCALE GENOMIC DNA]</scope>
    <source>
        <strain evidence="1 2">KNP414</strain>
    </source>
</reference>
<dbReference type="PANTHER" id="PTHR31299">
    <property type="entry name" value="ESTERASE, PUTATIVE (AFU_ORTHOLOGUE AFUA_1G05850)-RELATED"/>
    <property type="match status" value="1"/>
</dbReference>
<evidence type="ECO:0000313" key="1">
    <source>
        <dbReference type="EMBL" id="AEI39019.1"/>
    </source>
</evidence>
<accession>F8FNI2</accession>
<dbReference type="KEGG" id="pms:KNP414_00394"/>
<evidence type="ECO:0000313" key="2">
    <source>
        <dbReference type="Proteomes" id="UP000006620"/>
    </source>
</evidence>
<sequence length="441" mass="49006">MKCHAGKDTIRKPNWEDSFLMTKSTERIEALRKLAVPLKEKAALDDLVQAASTARCVLLGEASHGTSEFYTLRAELTKRLITEHGCRIIAVEGDWPSCFSVNRYIKGLPGAAGSAAEALAAFDRWPEWMWANHEIGDLVEWLKAHNASLPHERQVGFYGLDVYSLWESMDEILQYLERTGSPNVEEARAAFECFEPFGGEGQSYGISASLFGEGCEDEVVALLAKLRTERTRSEDPQEEALDAEINALVAVDGERYYRAMITHDAESWNIRDRHMTEVLHRILNFHGPDAKAVVWEHNTHIGDARATDMFTDGMVNVGQLAREQMAPGEVYAIGFGTHRGKVMAGTSWGSPAQVMDVPQGISGSWEDLLHHAVGEDCVLLLKDVPAVLRETIGHRAIGVVYRPAHERGNYVPSRLPDRYDAFVHVEVSQAVRPLAGEPVFA</sequence>
<dbReference type="Proteomes" id="UP000006620">
    <property type="component" value="Chromosome"/>
</dbReference>
<dbReference type="InterPro" id="IPR052036">
    <property type="entry name" value="Hydrolase/PRTase-associated"/>
</dbReference>
<dbReference type="PATRIC" id="fig|1036673.3.peg.346"/>
<proteinExistence type="predicted"/>
<dbReference type="GO" id="GO:0032259">
    <property type="term" value="P:methylation"/>
    <property type="evidence" value="ECO:0007669"/>
    <property type="project" value="UniProtKB-KW"/>
</dbReference>
<protein>
    <submittedName>
        <fullName evidence="1">Protein-L-isoaspartate O-methyltransferase</fullName>
    </submittedName>
</protein>
<dbReference type="GO" id="GO:0008168">
    <property type="term" value="F:methyltransferase activity"/>
    <property type="evidence" value="ECO:0007669"/>
    <property type="project" value="UniProtKB-KW"/>
</dbReference>
<dbReference type="SUPFAM" id="SSF159501">
    <property type="entry name" value="EreA/ChaN-like"/>
    <property type="match status" value="1"/>
</dbReference>
<dbReference type="PIRSF" id="PIRSF036794">
    <property type="entry name" value="UCP_erythr_ester"/>
    <property type="match status" value="1"/>
</dbReference>
<keyword evidence="1" id="KW-0489">Methyltransferase</keyword>
<dbReference type="InterPro" id="IPR014622">
    <property type="entry name" value="UCP036794_erythomycin"/>
</dbReference>
<dbReference type="EMBL" id="CP002869">
    <property type="protein sequence ID" value="AEI39019.1"/>
    <property type="molecule type" value="Genomic_DNA"/>
</dbReference>
<gene>
    <name evidence="1" type="ordered locus">KNP414_00394</name>
</gene>
<dbReference type="InterPro" id="IPR007815">
    <property type="entry name" value="Emycin_Estase"/>
</dbReference>
<dbReference type="CDD" id="cd14728">
    <property type="entry name" value="Ere-like"/>
    <property type="match status" value="1"/>
</dbReference>
<organism evidence="1 2">
    <name type="scientific">Paenibacillus mucilaginosus (strain KNP414)</name>
    <dbReference type="NCBI Taxonomy" id="1036673"/>
    <lineage>
        <taxon>Bacteria</taxon>
        <taxon>Bacillati</taxon>
        <taxon>Bacillota</taxon>
        <taxon>Bacilli</taxon>
        <taxon>Bacillales</taxon>
        <taxon>Paenibacillaceae</taxon>
        <taxon>Paenibacillus</taxon>
    </lineage>
</organism>
<dbReference type="Pfam" id="PF05139">
    <property type="entry name" value="Erythro_esteras"/>
    <property type="match status" value="1"/>
</dbReference>